<reference evidence="1 2" key="1">
    <citation type="submission" date="2020-08" db="EMBL/GenBank/DDBJ databases">
        <title>Genomic Encyclopedia of Type Strains, Phase IV (KMG-IV): sequencing the most valuable type-strain genomes for metagenomic binning, comparative biology and taxonomic classification.</title>
        <authorList>
            <person name="Goeker M."/>
        </authorList>
    </citation>
    <scope>NUCLEOTIDE SEQUENCE [LARGE SCALE GENOMIC DNA]</scope>
    <source>
        <strain evidence="1 2">DSM 100397</strain>
    </source>
</reference>
<gene>
    <name evidence="1" type="ORF">GGR22_001956</name>
</gene>
<proteinExistence type="predicted"/>
<comment type="caution">
    <text evidence="1">The sequence shown here is derived from an EMBL/GenBank/DDBJ whole genome shotgun (WGS) entry which is preliminary data.</text>
</comment>
<keyword evidence="2" id="KW-1185">Reference proteome</keyword>
<sequence>MKNITTLIVGLLCTISTYCQDGEFQVYPNGLIYNQQTMTKLSHIVDSLNLKYKTCNFNTVFYSKSQTIGHLVKVDGGNLKEAKKDMEKQISLDDFLKKYPKATVERNVLVIKRKYKDYRNHDRVEFEHFDVKNDYGFSIESDDTSLYQKDFTNKWLFEYEKKTSYSDESLSAFYFPKNFSSDPIPQKYSQMIGYSDCLIDTKTRKFKDNLKDGWVELPENWTSLSGKEKAKLLDEMRGTRVVGGCSMDSRPREHAIHIALLSAETYNWEVFLKAHLDIMNDRFDRVSDGSYAWGERNTYIKELEELNINVSDLILGISYRIENPVDNHYFGSIGRVGRALSEIKNRNEIEQSMLSIISDNELDTYNRLLFYFLFRNYNHHIKDETVKKENNDKLAIAVKTLPNFINERLAEK</sequence>
<dbReference type="EMBL" id="JACJIS010000001">
    <property type="protein sequence ID" value="MBA9073830.1"/>
    <property type="molecule type" value="Genomic_DNA"/>
</dbReference>
<name>A0ABR6DQ64_9FLAO</name>
<evidence type="ECO:0000313" key="2">
    <source>
        <dbReference type="Proteomes" id="UP000555003"/>
    </source>
</evidence>
<evidence type="ECO:0000313" key="1">
    <source>
        <dbReference type="EMBL" id="MBA9073830.1"/>
    </source>
</evidence>
<protein>
    <submittedName>
        <fullName evidence="1">Uncharacterized protein</fullName>
    </submittedName>
</protein>
<dbReference type="Proteomes" id="UP000555003">
    <property type="component" value="Unassembled WGS sequence"/>
</dbReference>
<organism evidence="1 2">
    <name type="scientific">Flavobacterium gossypii</name>
    <dbReference type="NCBI Taxonomy" id="1646119"/>
    <lineage>
        <taxon>Bacteria</taxon>
        <taxon>Pseudomonadati</taxon>
        <taxon>Bacteroidota</taxon>
        <taxon>Flavobacteriia</taxon>
        <taxon>Flavobacteriales</taxon>
        <taxon>Flavobacteriaceae</taxon>
        <taxon>Flavobacterium</taxon>
    </lineage>
</organism>
<dbReference type="RefSeq" id="WP_182493462.1">
    <property type="nucleotide sequence ID" value="NZ_JACJIS010000001.1"/>
</dbReference>
<accession>A0ABR6DQ64</accession>